<keyword evidence="6" id="KW-1185">Reference proteome</keyword>
<dbReference type="InterPro" id="IPR020568">
    <property type="entry name" value="Ribosomal_Su5_D2-typ_SF"/>
</dbReference>
<evidence type="ECO:0000256" key="2">
    <source>
        <dbReference type="ARBA" id="ARBA00022741"/>
    </source>
</evidence>
<proteinExistence type="predicted"/>
<keyword evidence="3" id="KW-0418">Kinase</keyword>
<gene>
    <name evidence="5" type="ORF">TSOC_012041</name>
</gene>
<organism evidence="5 6">
    <name type="scientific">Tetrabaena socialis</name>
    <dbReference type="NCBI Taxonomy" id="47790"/>
    <lineage>
        <taxon>Eukaryota</taxon>
        <taxon>Viridiplantae</taxon>
        <taxon>Chlorophyta</taxon>
        <taxon>core chlorophytes</taxon>
        <taxon>Chlorophyceae</taxon>
        <taxon>CS clade</taxon>
        <taxon>Chlamydomonadales</taxon>
        <taxon>Tetrabaenaceae</taxon>
        <taxon>Tetrabaena</taxon>
    </lineage>
</organism>
<dbReference type="InterPro" id="IPR014721">
    <property type="entry name" value="Ribsml_uS5_D2-typ_fold_subgr"/>
</dbReference>
<protein>
    <recommendedName>
        <fullName evidence="7">GHMP kinase N-terminal domain-containing protein</fullName>
    </recommendedName>
</protein>
<sequence>MGVGPDTVRSSAAVLEGRTIVVGTQEGIAATARRIPQKVLRITTTDNDGRRSGPLELPLEPRELIKVAREGGFLSYVAGTAFRIATAHELGGGMELDNHATSLPISKGLSSSAAVCVLVCAILSSELGLGCMPLTVNPTTAAGSGSSS</sequence>
<evidence type="ECO:0008006" key="7">
    <source>
        <dbReference type="Google" id="ProtNLM"/>
    </source>
</evidence>
<dbReference type="SUPFAM" id="SSF54211">
    <property type="entry name" value="Ribosomal protein S5 domain 2-like"/>
    <property type="match status" value="1"/>
</dbReference>
<keyword evidence="1" id="KW-0808">Transferase</keyword>
<dbReference type="GO" id="GO:0005524">
    <property type="term" value="F:ATP binding"/>
    <property type="evidence" value="ECO:0007669"/>
    <property type="project" value="UniProtKB-KW"/>
</dbReference>
<dbReference type="OrthoDB" id="188923at2759"/>
<evidence type="ECO:0000256" key="3">
    <source>
        <dbReference type="ARBA" id="ARBA00022777"/>
    </source>
</evidence>
<dbReference type="PROSITE" id="PS00627">
    <property type="entry name" value="GHMP_KINASES_ATP"/>
    <property type="match status" value="1"/>
</dbReference>
<dbReference type="EMBL" id="PGGS01000732">
    <property type="protein sequence ID" value="PNH02052.1"/>
    <property type="molecule type" value="Genomic_DNA"/>
</dbReference>
<dbReference type="GO" id="GO:0016301">
    <property type="term" value="F:kinase activity"/>
    <property type="evidence" value="ECO:0007669"/>
    <property type="project" value="UniProtKB-KW"/>
</dbReference>
<dbReference type="AlphaFoldDB" id="A0A2J7ZP74"/>
<evidence type="ECO:0000256" key="4">
    <source>
        <dbReference type="ARBA" id="ARBA00022840"/>
    </source>
</evidence>
<reference evidence="5 6" key="1">
    <citation type="journal article" date="2017" name="Mol. Biol. Evol.">
        <title>The 4-celled Tetrabaena socialis nuclear genome reveals the essential components for genetic control of cell number at the origin of multicellularity in the volvocine lineage.</title>
        <authorList>
            <person name="Featherston J."/>
            <person name="Arakaki Y."/>
            <person name="Hanschen E.R."/>
            <person name="Ferris P.J."/>
            <person name="Michod R.E."/>
            <person name="Olson B.J.S.C."/>
            <person name="Nozaki H."/>
            <person name="Durand P.M."/>
        </authorList>
    </citation>
    <scope>NUCLEOTIDE SEQUENCE [LARGE SCALE GENOMIC DNA]</scope>
    <source>
        <strain evidence="5 6">NIES-571</strain>
    </source>
</reference>
<accession>A0A2J7ZP74</accession>
<name>A0A2J7ZP74_9CHLO</name>
<comment type="caution">
    <text evidence="5">The sequence shown here is derived from an EMBL/GenBank/DDBJ whole genome shotgun (WGS) entry which is preliminary data.</text>
</comment>
<dbReference type="InterPro" id="IPR006203">
    <property type="entry name" value="GHMP_knse_ATP-bd_CS"/>
</dbReference>
<keyword evidence="2" id="KW-0547">Nucleotide-binding</keyword>
<dbReference type="Proteomes" id="UP000236333">
    <property type="component" value="Unassembled WGS sequence"/>
</dbReference>
<evidence type="ECO:0000256" key="1">
    <source>
        <dbReference type="ARBA" id="ARBA00022679"/>
    </source>
</evidence>
<keyword evidence="4" id="KW-0067">ATP-binding</keyword>
<evidence type="ECO:0000313" key="5">
    <source>
        <dbReference type="EMBL" id="PNH02052.1"/>
    </source>
</evidence>
<evidence type="ECO:0000313" key="6">
    <source>
        <dbReference type="Proteomes" id="UP000236333"/>
    </source>
</evidence>
<dbReference type="Gene3D" id="3.30.230.10">
    <property type="match status" value="1"/>
</dbReference>